<dbReference type="AlphaFoldDB" id="A0A3P6R6G5"/>
<organism evidence="1 2">
    <name type="scientific">Gongylonema pulchrum</name>
    <dbReference type="NCBI Taxonomy" id="637853"/>
    <lineage>
        <taxon>Eukaryota</taxon>
        <taxon>Metazoa</taxon>
        <taxon>Ecdysozoa</taxon>
        <taxon>Nematoda</taxon>
        <taxon>Chromadorea</taxon>
        <taxon>Rhabditida</taxon>
        <taxon>Spirurina</taxon>
        <taxon>Spiruromorpha</taxon>
        <taxon>Spiruroidea</taxon>
        <taxon>Gongylonematidae</taxon>
        <taxon>Gongylonema</taxon>
    </lineage>
</organism>
<protein>
    <submittedName>
        <fullName evidence="1">Uncharacterized protein</fullName>
    </submittedName>
</protein>
<dbReference type="EMBL" id="UYRT01011800">
    <property type="protein sequence ID" value="VDK51083.1"/>
    <property type="molecule type" value="Genomic_DNA"/>
</dbReference>
<gene>
    <name evidence="1" type="ORF">GPUH_LOCUS5507</name>
</gene>
<name>A0A3P6R6G5_9BILA</name>
<sequence length="58" mass="6804">MEMKQHRLRPPSRREHLYGSVELLVTSEPDGQQRSVGRFRLEPSTAPHLVRSFKKSLF</sequence>
<accession>A0A3P6R6G5</accession>
<reference evidence="1 2" key="1">
    <citation type="submission" date="2018-11" db="EMBL/GenBank/DDBJ databases">
        <authorList>
            <consortium name="Pathogen Informatics"/>
        </authorList>
    </citation>
    <scope>NUCLEOTIDE SEQUENCE [LARGE SCALE GENOMIC DNA]</scope>
</reference>
<evidence type="ECO:0000313" key="2">
    <source>
        <dbReference type="Proteomes" id="UP000271098"/>
    </source>
</evidence>
<evidence type="ECO:0000313" key="1">
    <source>
        <dbReference type="EMBL" id="VDK51083.1"/>
    </source>
</evidence>
<proteinExistence type="predicted"/>
<keyword evidence="2" id="KW-1185">Reference proteome</keyword>
<dbReference type="Proteomes" id="UP000271098">
    <property type="component" value="Unassembled WGS sequence"/>
</dbReference>